<organism evidence="1 2">
    <name type="scientific">Penicillium subrubescens</name>
    <dbReference type="NCBI Taxonomy" id="1316194"/>
    <lineage>
        <taxon>Eukaryota</taxon>
        <taxon>Fungi</taxon>
        <taxon>Dikarya</taxon>
        <taxon>Ascomycota</taxon>
        <taxon>Pezizomycotina</taxon>
        <taxon>Eurotiomycetes</taxon>
        <taxon>Eurotiomycetidae</taxon>
        <taxon>Eurotiales</taxon>
        <taxon>Aspergillaceae</taxon>
        <taxon>Penicillium</taxon>
    </lineage>
</organism>
<dbReference type="CDD" id="cd12148">
    <property type="entry name" value="fungal_TF_MHR"/>
    <property type="match status" value="1"/>
</dbReference>
<dbReference type="Proteomes" id="UP000186955">
    <property type="component" value="Unassembled WGS sequence"/>
</dbReference>
<proteinExistence type="predicted"/>
<accession>A0A1Q5SZE1</accession>
<name>A0A1Q5SZE1_9EURO</name>
<reference evidence="1 2" key="1">
    <citation type="submission" date="2016-10" db="EMBL/GenBank/DDBJ databases">
        <title>Genome sequence of the ascomycete fungus Penicillium subrubescens.</title>
        <authorList>
            <person name="De Vries R.P."/>
            <person name="Peng M."/>
            <person name="Dilokpimol A."/>
            <person name="Hilden K."/>
            <person name="Makela M.R."/>
            <person name="Grigoriev I."/>
            <person name="Riley R."/>
            <person name="Granchi Z."/>
        </authorList>
    </citation>
    <scope>NUCLEOTIDE SEQUENCE [LARGE SCALE GENOMIC DNA]</scope>
    <source>
        <strain evidence="1 2">CBS 132785</strain>
    </source>
</reference>
<evidence type="ECO:0000313" key="2">
    <source>
        <dbReference type="Proteomes" id="UP000186955"/>
    </source>
</evidence>
<evidence type="ECO:0000313" key="1">
    <source>
        <dbReference type="EMBL" id="OKO93399.1"/>
    </source>
</evidence>
<gene>
    <name evidence="1" type="ORF">PENSUB_12462</name>
</gene>
<dbReference type="AlphaFoldDB" id="A0A1Q5SZE1"/>
<dbReference type="EMBL" id="MNBE01000725">
    <property type="protein sequence ID" value="OKO93399.1"/>
    <property type="molecule type" value="Genomic_DNA"/>
</dbReference>
<dbReference type="STRING" id="1316194.A0A1Q5SZE1"/>
<comment type="caution">
    <text evidence="1">The sequence shown here is derived from an EMBL/GenBank/DDBJ whole genome shotgun (WGS) entry which is preliminary data.</text>
</comment>
<protein>
    <submittedName>
        <fullName evidence="1">Uncharacterized protein</fullName>
    </submittedName>
</protein>
<keyword evidence="2" id="KW-1185">Reference proteome</keyword>
<sequence>MLGRPAMISQRPLSPKPKAIDDCYLTVADATCEQPPGIFSRISWFVETLKLHEILRTILFKLYNHGGLEAFEATGHQTNSRNGPDIQSIAQIDAELQAFKENLPKLLDWDWKAHQITGKVL</sequence>